<gene>
    <name evidence="1" type="ORF">MNBD_GAMMA14-2635</name>
</gene>
<accession>A0A3B0YT22</accession>
<proteinExistence type="predicted"/>
<dbReference type="EMBL" id="UOFM01000479">
    <property type="protein sequence ID" value="VAW82621.1"/>
    <property type="molecule type" value="Genomic_DNA"/>
</dbReference>
<protein>
    <submittedName>
        <fullName evidence="1">Uncharacterized protein</fullName>
    </submittedName>
</protein>
<feature type="non-terminal residue" evidence="1">
    <location>
        <position position="1"/>
    </location>
</feature>
<reference evidence="1" key="1">
    <citation type="submission" date="2018-06" db="EMBL/GenBank/DDBJ databases">
        <authorList>
            <person name="Zhirakovskaya E."/>
        </authorList>
    </citation>
    <scope>NUCLEOTIDE SEQUENCE</scope>
</reference>
<dbReference type="AlphaFoldDB" id="A0A3B0YT22"/>
<name>A0A3B0YT22_9ZZZZ</name>
<evidence type="ECO:0000313" key="1">
    <source>
        <dbReference type="EMBL" id="VAW82621.1"/>
    </source>
</evidence>
<organism evidence="1">
    <name type="scientific">hydrothermal vent metagenome</name>
    <dbReference type="NCBI Taxonomy" id="652676"/>
    <lineage>
        <taxon>unclassified sequences</taxon>
        <taxon>metagenomes</taxon>
        <taxon>ecological metagenomes</taxon>
    </lineage>
</organism>
<sequence length="35" mass="3854">VSQAAMAAGVVLEVNPVVNQIKDLRERSRTLRGYL</sequence>